<dbReference type="Pfam" id="PF05573">
    <property type="entry name" value="NosL"/>
    <property type="match status" value="1"/>
</dbReference>
<dbReference type="Gene3D" id="3.30.70.2050">
    <property type="match status" value="1"/>
</dbReference>
<dbReference type="SMART" id="SM00710">
    <property type="entry name" value="PbH1"/>
    <property type="match status" value="9"/>
</dbReference>
<dbReference type="EMBL" id="AOHW01000022">
    <property type="protein sequence ID" value="ELY42866.1"/>
    <property type="molecule type" value="Genomic_DNA"/>
</dbReference>
<proteinExistence type="predicted"/>
<name>L9W0M5_9EURY</name>
<dbReference type="AlphaFoldDB" id="L9W0M5"/>
<feature type="domain" description="Periplasmic copper-binding protein NosD beta helix" evidence="1">
    <location>
        <begin position="367"/>
        <end position="538"/>
    </location>
</feature>
<dbReference type="Pfam" id="PF05048">
    <property type="entry name" value="NosD"/>
    <property type="match status" value="1"/>
</dbReference>
<evidence type="ECO:0000313" key="3">
    <source>
        <dbReference type="Proteomes" id="UP000011599"/>
    </source>
</evidence>
<dbReference type="PANTHER" id="PTHR41247:SF1">
    <property type="entry name" value="HTH-TYPE TRANSCRIPTIONAL REPRESSOR YCNK"/>
    <property type="match status" value="1"/>
</dbReference>
<reference evidence="2 3" key="1">
    <citation type="journal article" date="2014" name="PLoS Genet.">
        <title>Phylogenetically driven sequencing of extremely halophilic archaea reveals strategies for static and dynamic osmo-response.</title>
        <authorList>
            <person name="Becker E.A."/>
            <person name="Seitzer P.M."/>
            <person name="Tritt A."/>
            <person name="Larsen D."/>
            <person name="Krusor M."/>
            <person name="Yao A.I."/>
            <person name="Wu D."/>
            <person name="Madern D."/>
            <person name="Eisen J.A."/>
            <person name="Darling A.E."/>
            <person name="Facciotti M.T."/>
        </authorList>
    </citation>
    <scope>NUCLEOTIDE SEQUENCE [LARGE SCALE GENOMIC DNA]</scope>
    <source>
        <strain evidence="2 3">GA33</strain>
    </source>
</reference>
<dbReference type="eggNOG" id="arCOG02519">
    <property type="taxonomic scope" value="Archaea"/>
</dbReference>
<keyword evidence="3" id="KW-1185">Reference proteome</keyword>
<dbReference type="Gene3D" id="2.160.20.10">
    <property type="entry name" value="Single-stranded right-handed beta-helix, Pectin lyase-like"/>
    <property type="match status" value="1"/>
</dbReference>
<dbReference type="InterPro" id="IPR008719">
    <property type="entry name" value="N2O_reductase_NosL"/>
</dbReference>
<dbReference type="InterPro" id="IPR011050">
    <property type="entry name" value="Pectin_lyase_fold/virulence"/>
</dbReference>
<dbReference type="PANTHER" id="PTHR41247">
    <property type="entry name" value="HTH-TYPE TRANSCRIPTIONAL REPRESSOR YCNK"/>
    <property type="match status" value="1"/>
</dbReference>
<dbReference type="InterPro" id="IPR007742">
    <property type="entry name" value="NosD_dom"/>
</dbReference>
<accession>L9W0M5</accession>
<gene>
    <name evidence="2" type="ORF">C496_06017</name>
</gene>
<sequence>MFVVIVLGSVGLFVIDADSTTPDPAAFDDTVQDGLTFEAELALGDDVELPRMQVFYSQYQYVVGYYGVETFVEAQRQPEHEQRFGYPQTTYVTDYSDTSVELTDEGYPTTEAQPGWTDAEAAWFVVGSDAETPAGETVVPFADQNEATSFANEYGGSVHDWESVLEVEFEHDDATVARDRIDDRQQLADERIETADPLTDRPTSLTVGEDTETVQEALEEAPDNTTIVIPEGTYEETLEIERPVTLAGNGNVTLRGDGNGSVVTVTADRVAIEGVDIDGVGNVTRGGDELPVDIDDEEWDAAFVQNYAGTDAGVAAYTADELLVQDVDIDTPASGIIAYDSTDAVVRNVTVFGPDDPTNGLAGVLAFQSSAVVENSTIHGTPNGVYLYRSPTTVVRSNTLAGNQLGIHLMHTDDTLLADNELRDQHNTGLYIMTGPERNAVVGNSFHDAPVGLNVGGTNTYVADNFVEGAEIGMRIGTTSSIYEGNVIAGNDMGVRVTATLPTNQVTGNDFVGNDEHAIAGTGSLRIWSDGNTGNYWQGGAGVADGNRSDRSYTPTNPIDSQLHVTDGTPTLVRAPALKALAGLEGSVPGMRTGSIVDQAPACEPTNPERLEGTEWDAHAWPCYETTRTTND</sequence>
<organism evidence="2 3">
    <name type="scientific">Natronorubrum tibetense GA33</name>
    <dbReference type="NCBI Taxonomy" id="1114856"/>
    <lineage>
        <taxon>Archaea</taxon>
        <taxon>Methanobacteriati</taxon>
        <taxon>Methanobacteriota</taxon>
        <taxon>Stenosarchaea group</taxon>
        <taxon>Halobacteria</taxon>
        <taxon>Halobacteriales</taxon>
        <taxon>Natrialbaceae</taxon>
        <taxon>Natronorubrum</taxon>
    </lineage>
</organism>
<dbReference type="InterPro" id="IPR012334">
    <property type="entry name" value="Pectin_lyas_fold"/>
</dbReference>
<dbReference type="SUPFAM" id="SSF160387">
    <property type="entry name" value="NosL/MerB-like"/>
    <property type="match status" value="1"/>
</dbReference>
<evidence type="ECO:0000313" key="2">
    <source>
        <dbReference type="EMBL" id="ELY42866.1"/>
    </source>
</evidence>
<evidence type="ECO:0000259" key="1">
    <source>
        <dbReference type="Pfam" id="PF05048"/>
    </source>
</evidence>
<dbReference type="STRING" id="1114856.GCA_000383975_01084"/>
<protein>
    <submittedName>
        <fullName evidence="2">NosL family protein</fullName>
    </submittedName>
</protein>
<dbReference type="InterPro" id="IPR006626">
    <property type="entry name" value="PbH1"/>
</dbReference>
<dbReference type="Proteomes" id="UP000011599">
    <property type="component" value="Unassembled WGS sequence"/>
</dbReference>
<dbReference type="OrthoDB" id="29186at2157"/>
<dbReference type="PATRIC" id="fig|1114856.3.peg.1254"/>
<dbReference type="SUPFAM" id="SSF51126">
    <property type="entry name" value="Pectin lyase-like"/>
    <property type="match status" value="2"/>
</dbReference>
<comment type="caution">
    <text evidence="2">The sequence shown here is derived from an EMBL/GenBank/DDBJ whole genome shotgun (WGS) entry which is preliminary data.</text>
</comment>